<reference evidence="1 2" key="1">
    <citation type="submission" date="2023-02" db="EMBL/GenBank/DDBJ databases">
        <title>The predominant lactic acid bacteria and yeasts involved in the spontaneous fermentation of millet during the production of the traditional porridge Hausa koko in Ghana.</title>
        <authorList>
            <person name="Atter A."/>
            <person name="Diaz M."/>
        </authorList>
    </citation>
    <scope>NUCLEOTIDE SEQUENCE [LARGE SCALE GENOMIC DNA]</scope>
    <source>
        <strain evidence="1 2">FI11640</strain>
    </source>
</reference>
<dbReference type="RefSeq" id="WP_331244466.1">
    <property type="nucleotide sequence ID" value="NZ_JAQSGJ010000062.1"/>
</dbReference>
<gene>
    <name evidence="1" type="ORF">PS435_14160</name>
</gene>
<comment type="caution">
    <text evidence="1">The sequence shown here is derived from an EMBL/GenBank/DDBJ whole genome shotgun (WGS) entry which is preliminary data.</text>
</comment>
<name>A0ABU7T303_9LACO</name>
<dbReference type="Proteomes" id="UP001330016">
    <property type="component" value="Unassembled WGS sequence"/>
</dbReference>
<proteinExistence type="predicted"/>
<evidence type="ECO:0000313" key="1">
    <source>
        <dbReference type="EMBL" id="MEE6716996.1"/>
    </source>
</evidence>
<keyword evidence="2" id="KW-1185">Reference proteome</keyword>
<evidence type="ECO:0000313" key="2">
    <source>
        <dbReference type="Proteomes" id="UP001330016"/>
    </source>
</evidence>
<protein>
    <submittedName>
        <fullName evidence="1">Uncharacterized protein</fullName>
    </submittedName>
</protein>
<sequence length="123" mass="13841">MTETVQDVFDELWKRYELACSNLELEIGQGCPRGPRGLSGYDMTIRTRFLKALKVKDKKQVQCPFCHHGVSLINDVQNSGPLVTIKAEDGVLPELSVYDASIEVEYGAAIEYCPMCGRRLEEK</sequence>
<organism evidence="1 2">
    <name type="scientific">Schleiferilactobacillus harbinensis</name>
    <dbReference type="NCBI Taxonomy" id="304207"/>
    <lineage>
        <taxon>Bacteria</taxon>
        <taxon>Bacillati</taxon>
        <taxon>Bacillota</taxon>
        <taxon>Bacilli</taxon>
        <taxon>Lactobacillales</taxon>
        <taxon>Lactobacillaceae</taxon>
        <taxon>Schleiferilactobacillus</taxon>
    </lineage>
</organism>
<dbReference type="EMBL" id="JAQSGK010000062">
    <property type="protein sequence ID" value="MEE6716996.1"/>
    <property type="molecule type" value="Genomic_DNA"/>
</dbReference>
<accession>A0ABU7T303</accession>